<dbReference type="InterPro" id="IPR016040">
    <property type="entry name" value="NAD(P)-bd_dom"/>
</dbReference>
<name>A0A2P6VRM7_9CHLO</name>
<evidence type="ECO:0000313" key="5">
    <source>
        <dbReference type="Proteomes" id="UP000239649"/>
    </source>
</evidence>
<comment type="caution">
    <text evidence="4">The sequence shown here is derived from an EMBL/GenBank/DDBJ whole genome shotgun (WGS) entry which is preliminary data.</text>
</comment>
<dbReference type="Pfam" id="PF08547">
    <property type="entry name" value="CIA30"/>
    <property type="match status" value="1"/>
</dbReference>
<dbReference type="SUPFAM" id="SSF51735">
    <property type="entry name" value="NAD(P)-binding Rossmann-fold domains"/>
    <property type="match status" value="1"/>
</dbReference>
<evidence type="ECO:0000256" key="1">
    <source>
        <dbReference type="SAM" id="MobiDB-lite"/>
    </source>
</evidence>
<dbReference type="EMBL" id="LHPF02000001">
    <property type="protein sequence ID" value="PSC76756.1"/>
    <property type="molecule type" value="Genomic_DNA"/>
</dbReference>
<dbReference type="Gene3D" id="3.40.50.720">
    <property type="entry name" value="NAD(P)-binding Rossmann-like Domain"/>
    <property type="match status" value="2"/>
</dbReference>
<protein>
    <submittedName>
        <fullName evidence="4">NAD(P)-binding Rossmann-fold superfamily</fullName>
    </submittedName>
</protein>
<dbReference type="InterPro" id="IPR036291">
    <property type="entry name" value="NAD(P)-bd_dom_sf"/>
</dbReference>
<evidence type="ECO:0000259" key="2">
    <source>
        <dbReference type="Pfam" id="PF08547"/>
    </source>
</evidence>
<dbReference type="Pfam" id="PF13460">
    <property type="entry name" value="NAD_binding_10"/>
    <property type="match status" value="2"/>
</dbReference>
<feature type="domain" description="NADH:ubiquinone oxidoreductase intermediate-associated protein 30" evidence="2">
    <location>
        <begin position="254"/>
        <end position="417"/>
    </location>
</feature>
<keyword evidence="5" id="KW-1185">Reference proteome</keyword>
<proteinExistence type="predicted"/>
<feature type="region of interest" description="Disordered" evidence="1">
    <location>
        <begin position="582"/>
        <end position="601"/>
    </location>
</feature>
<dbReference type="OrthoDB" id="426386at2759"/>
<dbReference type="Proteomes" id="UP000239649">
    <property type="component" value="Unassembled WGS sequence"/>
</dbReference>
<accession>A0A2P6VRM7</accession>
<dbReference type="STRING" id="554055.A0A2P6VRM7"/>
<dbReference type="PANTHER" id="PTHR15020:SF50">
    <property type="entry name" value="UPF0659 PROTEIN YMR090W"/>
    <property type="match status" value="1"/>
</dbReference>
<gene>
    <name evidence="4" type="primary">g400</name>
    <name evidence="4" type="ORF">C2E20_0400</name>
</gene>
<dbReference type="PANTHER" id="PTHR15020">
    <property type="entry name" value="FLAVIN REDUCTASE-RELATED"/>
    <property type="match status" value="1"/>
</dbReference>
<sequence length="1091" mass="115350">MAGLHTSHALSRSLGQQALPGAAQLRGTSHARFPPRRGRRTFAVAAERKPWDFGRFLQTVLYFNPVENVIPSLFKRMGSQEAQAPAATTGTMQTLIQMPGGSGADAGTVLVTGATGGVGRRVVARLLAEGRRVRALVRDVGKARQLLAGLPAAPGGGLELAAADVTQRRTLLPEYFAGVRQVVCCSAVKVAPKEGDTVDRAKYYQGIKFYDPEIVGDTPEAVELFGMRHLLAVTAEHLGTSPGKLVFSSDGKGAVEGWGSLDDVVMGGASSSYFAVQQGAGGGGGPCGVFAGAVTTANNGGFASVRTRNLEPALDLAAYEGLELRVKGNGLRYKLILRTDAGWDTVGYTAYFDTQQDTWQTVRVPFSAFQPVFRARTQRGMSPLDPSSIVSLQLMLSKFEQDGQLNPTFQTGPFELPLERVSAYLPDPLTPRFVFVSSAGVTRPNRPGIDVEKEPPAVKMNDMLGGILTYKLAAEDELRASGVPFAVVRPVALTEEPEGMPLVLDQGDTMKGKVSREDVAELCCQLLGQPAAANTTFEVGSSVPFSQPWTGDAEAAPRDWGALLAGAGLQQRVTGKTVGGRYLGKEPEPAAQPSTSQAPAGAVLPTNASEKGAAVIKTVKCTKPQPHKAYRRETASDWMAVEDYDLQDVPSYCDCCKKCREEKFCDVFSYDTHSKVCNIFLGLKEELQLVDHRYSYAGTLKPKGAAGAAYTGDERTCPPLACPVGSKLCPANGLCIPKALPLAGATANKCCTDAQCGQGRFCKKMPAAGKKWKTECVTCKSAGMEWCPATKRCAWPNEWNDLGGACCAAAQCRIGYAYCSKPDSGCGCAANKKCACRKGFTYCKATKTCVADRKVADGWPCCKTSQCTAGLLCLDNSCRCPSGTAMCVKCTKLGTLKPGTHACYVQELCVGGSVIDGAGNCACPEQHTWHATSQKCVADYSLAVGKACTQDIQCAALVTETQKCTAGKCTCVAGAHYCRTPAWTMPGGCLPADFSDPSGAFNLPLSLLGGETCCADNQCLAGYCSTSTHKCTCPAGQLFCRGNCELRSGLPLDRSKPTGFSCCVGEECQSGKCAAASSATTQDRLDTVCVA</sequence>
<dbReference type="AlphaFoldDB" id="A0A2P6VRM7"/>
<evidence type="ECO:0000259" key="3">
    <source>
        <dbReference type="Pfam" id="PF13460"/>
    </source>
</evidence>
<reference evidence="4 5" key="1">
    <citation type="journal article" date="2018" name="Plant J.">
        <title>Genome sequences of Chlorella sorokiniana UTEX 1602 and Micractinium conductrix SAG 241.80: implications to maltose excretion by a green alga.</title>
        <authorList>
            <person name="Arriola M.B."/>
            <person name="Velmurugan N."/>
            <person name="Zhang Y."/>
            <person name="Plunkett M.H."/>
            <person name="Hondzo H."/>
            <person name="Barney B.M."/>
        </authorList>
    </citation>
    <scope>NUCLEOTIDE SEQUENCE [LARGE SCALE GENOMIC DNA]</scope>
    <source>
        <strain evidence="4 5">SAG 241.80</strain>
    </source>
</reference>
<dbReference type="SUPFAM" id="SSF49785">
    <property type="entry name" value="Galactose-binding domain-like"/>
    <property type="match status" value="1"/>
</dbReference>
<feature type="compositionally biased region" description="Low complexity" evidence="1">
    <location>
        <begin position="589"/>
        <end position="600"/>
    </location>
</feature>
<feature type="domain" description="NAD(P)-binding" evidence="3">
    <location>
        <begin position="113"/>
        <end position="240"/>
    </location>
</feature>
<evidence type="ECO:0000313" key="4">
    <source>
        <dbReference type="EMBL" id="PSC76756.1"/>
    </source>
</evidence>
<feature type="domain" description="NAD(P)-binding" evidence="3">
    <location>
        <begin position="431"/>
        <end position="530"/>
    </location>
</feature>
<dbReference type="InterPro" id="IPR008979">
    <property type="entry name" value="Galactose-bd-like_sf"/>
</dbReference>
<organism evidence="4 5">
    <name type="scientific">Micractinium conductrix</name>
    <dbReference type="NCBI Taxonomy" id="554055"/>
    <lineage>
        <taxon>Eukaryota</taxon>
        <taxon>Viridiplantae</taxon>
        <taxon>Chlorophyta</taxon>
        <taxon>core chlorophytes</taxon>
        <taxon>Trebouxiophyceae</taxon>
        <taxon>Chlorellales</taxon>
        <taxon>Chlorellaceae</taxon>
        <taxon>Chlorella clade</taxon>
        <taxon>Micractinium</taxon>
    </lineage>
</organism>
<dbReference type="InterPro" id="IPR013857">
    <property type="entry name" value="NADH-UbQ_OxRdtase-assoc_prot30"/>
</dbReference>